<evidence type="ECO:0000313" key="1">
    <source>
        <dbReference type="EMBL" id="RVT65151.1"/>
    </source>
</evidence>
<sequence length="152" mass="17292">MLLKQLLFLSVFVTALVWPSHQEYDRAGANDDKTCERSDSEWKSAIKNLKDKDEVDAVLGTMHKEMTDAMSGTDVWRFDICTAANYSFSDQSDAVDISSITDDIVEKIIFISFSEDGSTIQRKSLYYKGSDENIMEAVYYSDGQEKEQLLEQ</sequence>
<reference evidence="1 2" key="1">
    <citation type="submission" date="2019-01" db="EMBL/GenBank/DDBJ databases">
        <title>Bacillus sp. M5HDSG1-1, whole genome shotgun sequence.</title>
        <authorList>
            <person name="Tuo L."/>
        </authorList>
    </citation>
    <scope>NUCLEOTIDE SEQUENCE [LARGE SCALE GENOMIC DNA]</scope>
    <source>
        <strain evidence="1 2">M5HDSG1-1</strain>
    </source>
</reference>
<evidence type="ECO:0000313" key="2">
    <source>
        <dbReference type="Proteomes" id="UP000288024"/>
    </source>
</evidence>
<organism evidence="1 2">
    <name type="scientific">Niallia taxi</name>
    <dbReference type="NCBI Taxonomy" id="2499688"/>
    <lineage>
        <taxon>Bacteria</taxon>
        <taxon>Bacillati</taxon>
        <taxon>Bacillota</taxon>
        <taxon>Bacilli</taxon>
        <taxon>Bacillales</taxon>
        <taxon>Bacillaceae</taxon>
        <taxon>Niallia</taxon>
    </lineage>
</organism>
<protein>
    <submittedName>
        <fullName evidence="1">Uncharacterized protein</fullName>
    </submittedName>
</protein>
<proteinExistence type="predicted"/>
<comment type="caution">
    <text evidence="1">The sequence shown here is derived from an EMBL/GenBank/DDBJ whole genome shotgun (WGS) entry which is preliminary data.</text>
</comment>
<dbReference type="RefSeq" id="WP_127737372.1">
    <property type="nucleotide sequence ID" value="NZ_JARMUX010000013.1"/>
</dbReference>
<dbReference type="EMBL" id="RZTZ01000002">
    <property type="protein sequence ID" value="RVT65151.1"/>
    <property type="molecule type" value="Genomic_DNA"/>
</dbReference>
<name>A0A3S2TYA6_9BACI</name>
<dbReference type="AlphaFoldDB" id="A0A3S2TYA6"/>
<keyword evidence="2" id="KW-1185">Reference proteome</keyword>
<dbReference type="Proteomes" id="UP000288024">
    <property type="component" value="Unassembled WGS sequence"/>
</dbReference>
<accession>A0A3S2TYA6</accession>
<gene>
    <name evidence="1" type="ORF">EM808_06480</name>
</gene>